<keyword evidence="2" id="KW-0813">Transport</keyword>
<dbReference type="PANTHER" id="PTHR11958">
    <property type="entry name" value="SODIUM/DICARBOXYLATE SYMPORTER-RELATED"/>
    <property type="match status" value="1"/>
</dbReference>
<keyword evidence="3 8" id="KW-0812">Transmembrane</keyword>
<keyword evidence="7" id="KW-0325">Glycoprotein</keyword>
<reference evidence="9" key="1">
    <citation type="submission" date="2023-06" db="EMBL/GenBank/DDBJ databases">
        <title>Cytophagales bacterium Strain LB-30, isolated from soil.</title>
        <authorList>
            <person name="Liu B."/>
        </authorList>
    </citation>
    <scope>NUCLEOTIDE SEQUENCE</scope>
    <source>
        <strain evidence="9">LB-30</strain>
    </source>
</reference>
<feature type="transmembrane region" description="Helical" evidence="8">
    <location>
        <begin position="163"/>
        <end position="182"/>
    </location>
</feature>
<sequence>MSKRRFPLYLQIIIGLVAGIVWSFISIGFELPLTVTTHYIKPIGTIFVNLLKMIAVPLVLASLIVGVSGLNDTQKLARIGSKTIGIYLLTTIIAISIGLVMANIIRPGDRLPAETRDNLMSVYNTNVQTKLETAENVQEKGILQPLVDMVPENITQAAANNTMMLQVVFFAMLFGIALINIPREKRGSVISFFEGFNEVILKMVDYIMYTAPYGVFALIATLMIETAGDDLSKALDLLAGLGWYSITVLIGLGLVITVVYPIMVKVFAKFPAGKFLKGIRPAQLVAFSTSSSSATLPVTIQQCEKELGIKEEISSFVLPVGATINMDGTSLYQGVAAVFIAQALGIDLTIGDQLMIVLTATLASIGSAGVPGAGMVMLVVVLQSIGVPVDGIALILAVDRILDMCRTTVNVTGDAAVALIINHSENKRVQKIKKQEASDASIGKKVELIRETDLN</sequence>
<dbReference type="InterPro" id="IPR036458">
    <property type="entry name" value="Na:dicarbo_symporter_sf"/>
</dbReference>
<keyword evidence="6 8" id="KW-0472">Membrane</keyword>
<feature type="transmembrane region" description="Helical" evidence="8">
    <location>
        <begin position="43"/>
        <end position="65"/>
    </location>
</feature>
<dbReference type="Pfam" id="PF00375">
    <property type="entry name" value="SDF"/>
    <property type="match status" value="1"/>
</dbReference>
<feature type="transmembrane region" description="Helical" evidence="8">
    <location>
        <begin position="244"/>
        <end position="268"/>
    </location>
</feature>
<dbReference type="EMBL" id="JAUHJS010000006">
    <property type="protein sequence ID" value="MDN4166392.1"/>
    <property type="molecule type" value="Genomic_DNA"/>
</dbReference>
<dbReference type="PANTHER" id="PTHR11958:SF63">
    <property type="entry name" value="AMINO ACID TRANSPORTER"/>
    <property type="match status" value="1"/>
</dbReference>
<evidence type="ECO:0000256" key="2">
    <source>
        <dbReference type="ARBA" id="ARBA00022448"/>
    </source>
</evidence>
<evidence type="ECO:0000256" key="8">
    <source>
        <dbReference type="SAM" id="Phobius"/>
    </source>
</evidence>
<dbReference type="PRINTS" id="PR00173">
    <property type="entry name" value="EDTRNSPORT"/>
</dbReference>
<comment type="subcellular location">
    <subcellularLocation>
        <location evidence="1">Membrane</location>
        <topology evidence="1">Multi-pass membrane protein</topology>
    </subcellularLocation>
</comment>
<evidence type="ECO:0000256" key="7">
    <source>
        <dbReference type="ARBA" id="ARBA00023180"/>
    </source>
</evidence>
<feature type="transmembrane region" description="Helical" evidence="8">
    <location>
        <begin position="376"/>
        <end position="398"/>
    </location>
</feature>
<feature type="transmembrane region" description="Helical" evidence="8">
    <location>
        <begin position="203"/>
        <end position="224"/>
    </location>
</feature>
<keyword evidence="10" id="KW-1185">Reference proteome</keyword>
<feature type="transmembrane region" description="Helical" evidence="8">
    <location>
        <begin position="12"/>
        <end position="31"/>
    </location>
</feature>
<evidence type="ECO:0000256" key="4">
    <source>
        <dbReference type="ARBA" id="ARBA00022847"/>
    </source>
</evidence>
<protein>
    <submittedName>
        <fullName evidence="9">Dicarboxylate/amino acid:cation symporter</fullName>
    </submittedName>
</protein>
<evidence type="ECO:0000313" key="10">
    <source>
        <dbReference type="Proteomes" id="UP001168552"/>
    </source>
</evidence>
<comment type="caution">
    <text evidence="9">The sequence shown here is derived from an EMBL/GenBank/DDBJ whole genome shotgun (WGS) entry which is preliminary data.</text>
</comment>
<evidence type="ECO:0000256" key="1">
    <source>
        <dbReference type="ARBA" id="ARBA00004141"/>
    </source>
</evidence>
<evidence type="ECO:0000256" key="6">
    <source>
        <dbReference type="ARBA" id="ARBA00023136"/>
    </source>
</evidence>
<evidence type="ECO:0000313" key="9">
    <source>
        <dbReference type="EMBL" id="MDN4166392.1"/>
    </source>
</evidence>
<dbReference type="InterPro" id="IPR050746">
    <property type="entry name" value="DAACS"/>
</dbReference>
<dbReference type="InterPro" id="IPR018107">
    <property type="entry name" value="Na-dicarboxylate_symporter_CS"/>
</dbReference>
<dbReference type="InterPro" id="IPR001991">
    <property type="entry name" value="Na-dicarboxylate_symporter"/>
</dbReference>
<dbReference type="RefSeq" id="WP_320004928.1">
    <property type="nucleotide sequence ID" value="NZ_JAUHJS010000006.1"/>
</dbReference>
<organism evidence="9 10">
    <name type="scientific">Shiella aurantiaca</name>
    <dbReference type="NCBI Taxonomy" id="3058365"/>
    <lineage>
        <taxon>Bacteria</taxon>
        <taxon>Pseudomonadati</taxon>
        <taxon>Bacteroidota</taxon>
        <taxon>Cytophagia</taxon>
        <taxon>Cytophagales</taxon>
        <taxon>Shiellaceae</taxon>
        <taxon>Shiella</taxon>
    </lineage>
</organism>
<name>A0ABT8F7D5_9BACT</name>
<proteinExistence type="predicted"/>
<keyword evidence="4" id="KW-0769">Symport</keyword>
<keyword evidence="5 8" id="KW-1133">Transmembrane helix</keyword>
<feature type="transmembrane region" description="Helical" evidence="8">
    <location>
        <begin position="86"/>
        <end position="105"/>
    </location>
</feature>
<evidence type="ECO:0000256" key="5">
    <source>
        <dbReference type="ARBA" id="ARBA00022989"/>
    </source>
</evidence>
<gene>
    <name evidence="9" type="ORF">QWY31_12850</name>
</gene>
<dbReference type="SUPFAM" id="SSF118215">
    <property type="entry name" value="Proton glutamate symport protein"/>
    <property type="match status" value="1"/>
</dbReference>
<dbReference type="Gene3D" id="1.10.3860.10">
    <property type="entry name" value="Sodium:dicarboxylate symporter"/>
    <property type="match status" value="1"/>
</dbReference>
<accession>A0ABT8F7D5</accession>
<evidence type="ECO:0000256" key="3">
    <source>
        <dbReference type="ARBA" id="ARBA00022692"/>
    </source>
</evidence>
<dbReference type="PROSITE" id="PS00714">
    <property type="entry name" value="NA_DICARBOXYL_SYMP_2"/>
    <property type="match status" value="1"/>
</dbReference>
<dbReference type="Proteomes" id="UP001168552">
    <property type="component" value="Unassembled WGS sequence"/>
</dbReference>